<keyword evidence="3 8" id="KW-0418">Kinase</keyword>
<organism evidence="8 9">
    <name type="scientific">Aneurinibacillus soli</name>
    <dbReference type="NCBI Taxonomy" id="1500254"/>
    <lineage>
        <taxon>Bacteria</taxon>
        <taxon>Bacillati</taxon>
        <taxon>Bacillota</taxon>
        <taxon>Bacilli</taxon>
        <taxon>Bacillales</taxon>
        <taxon>Paenibacillaceae</taxon>
        <taxon>Aneurinibacillus group</taxon>
        <taxon>Aneurinibacillus</taxon>
    </lineage>
</organism>
<dbReference type="EC" id="2.7.1.168" evidence="8"/>
<feature type="domain" description="GHMP kinase C-terminal" evidence="7">
    <location>
        <begin position="242"/>
        <end position="321"/>
    </location>
</feature>
<proteinExistence type="inferred from homology"/>
<dbReference type="PANTHER" id="PTHR32463:SF0">
    <property type="entry name" value="L-FUCOSE KINASE"/>
    <property type="match status" value="1"/>
</dbReference>
<evidence type="ECO:0000256" key="1">
    <source>
        <dbReference type="ARBA" id="ARBA00022679"/>
    </source>
</evidence>
<dbReference type="PANTHER" id="PTHR32463">
    <property type="entry name" value="L-FUCOSE KINASE"/>
    <property type="match status" value="1"/>
</dbReference>
<dbReference type="InterPro" id="IPR036554">
    <property type="entry name" value="GHMP_kinase_C_sf"/>
</dbReference>
<evidence type="ECO:0000256" key="3">
    <source>
        <dbReference type="ARBA" id="ARBA00022777"/>
    </source>
</evidence>
<evidence type="ECO:0000256" key="5">
    <source>
        <dbReference type="ARBA" id="ARBA00038121"/>
    </source>
</evidence>
<dbReference type="OrthoDB" id="9812992at2"/>
<dbReference type="InterPro" id="IPR001174">
    <property type="entry name" value="HddA/FKP"/>
</dbReference>
<dbReference type="InterPro" id="IPR020568">
    <property type="entry name" value="Ribosomal_Su5_D2-typ_SF"/>
</dbReference>
<evidence type="ECO:0000256" key="2">
    <source>
        <dbReference type="ARBA" id="ARBA00022741"/>
    </source>
</evidence>
<dbReference type="InterPro" id="IPR006204">
    <property type="entry name" value="GHMP_kinase_N_dom"/>
</dbReference>
<reference evidence="8 9" key="1">
    <citation type="submission" date="2015-12" db="EMBL/GenBank/DDBJ databases">
        <title>Genome sequence of Aneurinibacillus soli.</title>
        <authorList>
            <person name="Lee J.S."/>
            <person name="Lee K.C."/>
            <person name="Kim K.K."/>
            <person name="Lee B.W."/>
        </authorList>
    </citation>
    <scope>NUCLEOTIDE SEQUENCE [LARGE SCALE GENOMIC DNA]</scope>
    <source>
        <strain evidence="8 9">CB4</strain>
    </source>
</reference>
<feature type="domain" description="GHMP kinase N-terminal" evidence="6">
    <location>
        <begin position="81"/>
        <end position="168"/>
    </location>
</feature>
<dbReference type="PRINTS" id="PR00960">
    <property type="entry name" value="LMBPPROTEIN"/>
</dbReference>
<evidence type="ECO:0000313" key="8">
    <source>
        <dbReference type="EMBL" id="BAU26505.1"/>
    </source>
</evidence>
<dbReference type="SUPFAM" id="SSF55060">
    <property type="entry name" value="GHMP Kinase, C-terminal domain"/>
    <property type="match status" value="1"/>
</dbReference>
<dbReference type="Pfam" id="PF00288">
    <property type="entry name" value="GHMP_kinases_N"/>
    <property type="match status" value="1"/>
</dbReference>
<sequence length="341" mass="37659">MIFRSKAPLRLGLAGGGTDVSPYSDEYGGYVLNATIDMYAYCTIEVTTSNQLSFYAADRDEIFECEARSCLELDGVLDLHKGIYNRIVKQFNNGEPLSFNMTTYSDAPAGSGLGSSSTMVVAILKAFVEWLNLPLGEYDVAHLAYEIERVDVGLSGGKQDQYAATFGGFNFIEFYSEDRVIVNPLRVKNRIINELENSMALYYTGVSRESAKIIEEQTKNTIEKNSKSLEAMHELKADALLMKEAILKGDVKTFAKYLGKSWEAKKRMASSISNPYLDEIYDVAIRAGAYAGKVSGAGGGGFMMFIVDPVRRIAVSKALNELSGQVMNFHFVKNGTEGWRV</sequence>
<dbReference type="InterPro" id="IPR013750">
    <property type="entry name" value="GHMP_kinase_C_dom"/>
</dbReference>
<evidence type="ECO:0000259" key="6">
    <source>
        <dbReference type="Pfam" id="PF00288"/>
    </source>
</evidence>
<dbReference type="EMBL" id="AP017312">
    <property type="protein sequence ID" value="BAU26505.1"/>
    <property type="molecule type" value="Genomic_DNA"/>
</dbReference>
<gene>
    <name evidence="8" type="primary">hddA</name>
    <name evidence="8" type="ORF">CB4_00632</name>
</gene>
<keyword evidence="9" id="KW-1185">Reference proteome</keyword>
<dbReference type="InterPro" id="IPR052203">
    <property type="entry name" value="GHMP_Kinase-Related"/>
</dbReference>
<dbReference type="PIRSF" id="PIRSF036406">
    <property type="entry name" value="Hept_kin"/>
    <property type="match status" value="1"/>
</dbReference>
<evidence type="ECO:0000313" key="9">
    <source>
        <dbReference type="Proteomes" id="UP000217696"/>
    </source>
</evidence>
<keyword evidence="1 8" id="KW-0808">Transferase</keyword>
<name>A0A0U4WCG9_9BACL</name>
<dbReference type="RefSeq" id="WP_096463546.1">
    <property type="nucleotide sequence ID" value="NZ_AP017312.1"/>
</dbReference>
<keyword evidence="4" id="KW-0067">ATP-binding</keyword>
<dbReference type="Gene3D" id="3.30.230.120">
    <property type="match status" value="1"/>
</dbReference>
<dbReference type="Proteomes" id="UP000217696">
    <property type="component" value="Chromosome"/>
</dbReference>
<dbReference type="GO" id="GO:0005524">
    <property type="term" value="F:ATP binding"/>
    <property type="evidence" value="ECO:0007669"/>
    <property type="project" value="UniProtKB-KW"/>
</dbReference>
<dbReference type="InterPro" id="IPR014606">
    <property type="entry name" value="Heptose_7-P_kinase"/>
</dbReference>
<dbReference type="GO" id="GO:0050201">
    <property type="term" value="F:fucokinase activity"/>
    <property type="evidence" value="ECO:0007669"/>
    <property type="project" value="TreeGrafter"/>
</dbReference>
<evidence type="ECO:0000259" key="7">
    <source>
        <dbReference type="Pfam" id="PF08544"/>
    </source>
</evidence>
<dbReference type="AlphaFoldDB" id="A0A0U4WCG9"/>
<dbReference type="GO" id="GO:0042352">
    <property type="term" value="P:GDP-L-fucose salvage"/>
    <property type="evidence" value="ECO:0007669"/>
    <property type="project" value="TreeGrafter"/>
</dbReference>
<accession>A0A0U4WCG9</accession>
<dbReference type="Pfam" id="PF08544">
    <property type="entry name" value="GHMP_kinases_C"/>
    <property type="match status" value="1"/>
</dbReference>
<dbReference type="SUPFAM" id="SSF54211">
    <property type="entry name" value="Ribosomal protein S5 domain 2-like"/>
    <property type="match status" value="1"/>
</dbReference>
<dbReference type="KEGG" id="asoc:CB4_00632"/>
<evidence type="ECO:0000256" key="4">
    <source>
        <dbReference type="ARBA" id="ARBA00022840"/>
    </source>
</evidence>
<comment type="similarity">
    <text evidence="5">Belongs to the GHMP kinase family.</text>
</comment>
<keyword evidence="2" id="KW-0547">Nucleotide-binding</keyword>
<protein>
    <submittedName>
        <fullName evidence="8">D-glycero-alpha-D-manno-heptose 7-phosphate kinase</fullName>
        <ecNumber evidence="8">2.7.1.168</ecNumber>
    </submittedName>
</protein>